<dbReference type="InterPro" id="IPR002575">
    <property type="entry name" value="Aminoglycoside_PTrfase"/>
</dbReference>
<dbReference type="InterPro" id="IPR051678">
    <property type="entry name" value="AGP_Transferase"/>
</dbReference>
<accession>A0ABV9SJA8</accession>
<dbReference type="Gene3D" id="3.90.1200.10">
    <property type="match status" value="1"/>
</dbReference>
<dbReference type="RefSeq" id="WP_378062569.1">
    <property type="nucleotide sequence ID" value="NZ_JBHSIS010000035.1"/>
</dbReference>
<dbReference type="PANTHER" id="PTHR21310">
    <property type="entry name" value="AMINOGLYCOSIDE PHOSPHOTRANSFERASE-RELATED-RELATED"/>
    <property type="match status" value="1"/>
</dbReference>
<dbReference type="Pfam" id="PF01636">
    <property type="entry name" value="APH"/>
    <property type="match status" value="1"/>
</dbReference>
<dbReference type="SUPFAM" id="SSF56112">
    <property type="entry name" value="Protein kinase-like (PK-like)"/>
    <property type="match status" value="1"/>
</dbReference>
<proteinExistence type="predicted"/>
<feature type="domain" description="Aminoglycoside phosphotransferase" evidence="1">
    <location>
        <begin position="44"/>
        <end position="249"/>
    </location>
</feature>
<organism evidence="2 3">
    <name type="scientific">Actinophytocola glycyrrhizae</name>
    <dbReference type="NCBI Taxonomy" id="2044873"/>
    <lineage>
        <taxon>Bacteria</taxon>
        <taxon>Bacillati</taxon>
        <taxon>Actinomycetota</taxon>
        <taxon>Actinomycetes</taxon>
        <taxon>Pseudonocardiales</taxon>
        <taxon>Pseudonocardiaceae</taxon>
    </lineage>
</organism>
<reference evidence="3" key="1">
    <citation type="journal article" date="2019" name="Int. J. Syst. Evol. Microbiol.">
        <title>The Global Catalogue of Microorganisms (GCM) 10K type strain sequencing project: providing services to taxonomists for standard genome sequencing and annotation.</title>
        <authorList>
            <consortium name="The Broad Institute Genomics Platform"/>
            <consortium name="The Broad Institute Genome Sequencing Center for Infectious Disease"/>
            <person name="Wu L."/>
            <person name="Ma J."/>
        </authorList>
    </citation>
    <scope>NUCLEOTIDE SEQUENCE [LARGE SCALE GENOMIC DNA]</scope>
    <source>
        <strain evidence="3">ZS-22-S1</strain>
    </source>
</reference>
<evidence type="ECO:0000259" key="1">
    <source>
        <dbReference type="Pfam" id="PF01636"/>
    </source>
</evidence>
<sequence>MTSTSAADVESRHAMQVACQMVGLDSRQAELIRLGENAIYRLPGQVVIRVGRRGQFASAVKEVNVARWLESVGVPAVQVVPDVDQPVDVEDRPVTFWRELPPHEPGTPSQVARALRRLHAVPRPAAFDLPPIAPFVRLEERIRSATALSDEDRAWMRAHLEELQERYARIPAGLAHCVVHGDAWVGNVVSTSDDRTVFLDLERAAIGPPEWDLTHTAIKHSSFAWITAEQYGQFCEIYGHDVTEWSGFRLLRDIREFRMACMAVQIASADEAYCEQAAHRLACVRGRLGARPWPGWHAVP</sequence>
<evidence type="ECO:0000313" key="3">
    <source>
        <dbReference type="Proteomes" id="UP001595859"/>
    </source>
</evidence>
<dbReference type="Proteomes" id="UP001595859">
    <property type="component" value="Unassembled WGS sequence"/>
</dbReference>
<evidence type="ECO:0000313" key="2">
    <source>
        <dbReference type="EMBL" id="MFC4859471.1"/>
    </source>
</evidence>
<keyword evidence="3" id="KW-1185">Reference proteome</keyword>
<dbReference type="InterPro" id="IPR011009">
    <property type="entry name" value="Kinase-like_dom_sf"/>
</dbReference>
<comment type="caution">
    <text evidence="2">The sequence shown here is derived from an EMBL/GenBank/DDBJ whole genome shotgun (WGS) entry which is preliminary data.</text>
</comment>
<protein>
    <submittedName>
        <fullName evidence="2">Phosphotransferase</fullName>
    </submittedName>
</protein>
<name>A0ABV9SJA8_9PSEU</name>
<dbReference type="PANTHER" id="PTHR21310:SF40">
    <property type="entry name" value="AMINOGLYCOSIDE PHOSPHOTRANSFERASE DOMAIN-CONTAINING PROTEIN-RELATED"/>
    <property type="match status" value="1"/>
</dbReference>
<gene>
    <name evidence="2" type="ORF">ACFPCV_38765</name>
</gene>
<dbReference type="EMBL" id="JBHSIS010000035">
    <property type="protein sequence ID" value="MFC4859471.1"/>
    <property type="molecule type" value="Genomic_DNA"/>
</dbReference>